<proteinExistence type="predicted"/>
<accession>A0ACB9QTK4</accession>
<protein>
    <submittedName>
        <fullName evidence="1">Uncharacterized protein</fullName>
    </submittedName>
</protein>
<reference evidence="2" key="1">
    <citation type="journal article" date="2023" name="Front. Plant Sci.">
        <title>Chromosomal-level genome assembly of Melastoma candidum provides insights into trichome evolution.</title>
        <authorList>
            <person name="Zhong Y."/>
            <person name="Wu W."/>
            <person name="Sun C."/>
            <person name="Zou P."/>
            <person name="Liu Y."/>
            <person name="Dai S."/>
            <person name="Zhou R."/>
        </authorList>
    </citation>
    <scope>NUCLEOTIDE SEQUENCE [LARGE SCALE GENOMIC DNA]</scope>
</reference>
<dbReference type="Proteomes" id="UP001057402">
    <property type="component" value="Chromosome 5"/>
</dbReference>
<organism evidence="1 2">
    <name type="scientific">Melastoma candidum</name>
    <dbReference type="NCBI Taxonomy" id="119954"/>
    <lineage>
        <taxon>Eukaryota</taxon>
        <taxon>Viridiplantae</taxon>
        <taxon>Streptophyta</taxon>
        <taxon>Embryophyta</taxon>
        <taxon>Tracheophyta</taxon>
        <taxon>Spermatophyta</taxon>
        <taxon>Magnoliopsida</taxon>
        <taxon>eudicotyledons</taxon>
        <taxon>Gunneridae</taxon>
        <taxon>Pentapetalae</taxon>
        <taxon>rosids</taxon>
        <taxon>malvids</taxon>
        <taxon>Myrtales</taxon>
        <taxon>Melastomataceae</taxon>
        <taxon>Melastomatoideae</taxon>
        <taxon>Melastomateae</taxon>
        <taxon>Melastoma</taxon>
    </lineage>
</organism>
<name>A0ACB9QTK4_9MYRT</name>
<gene>
    <name evidence="1" type="ORF">MLD38_017393</name>
</gene>
<keyword evidence="2" id="KW-1185">Reference proteome</keyword>
<sequence>MSLVSVDSDPVFAGAGKKSGLDIWCIEDLRLVPVARSSYGKFYSGSAYVVLNTTLHKSGSFHYEIHYWLGTDANKEDLEAASNKALELDHFLGSCAVQYREVQGQETELFLSYFKPCIIPLEGPYSSNSGLLRGEGYHVSLFACKGEHAIRVKEVPFARSSLNHDDVFILDTASKIFLFSGCNSSIQERAKALEVVQFIKDNRHNGKCEVATLEDGKLVGHSDVGEFWSFFGGYTPISRNSESAFDKPNTGLSTRMYRISIRGELFEVGTENLDLEMLKSDQCYLLDSDNDIFVWMGRSMSMTERKTAISAAEGFLGKEGRSGKSRVTLLTEGLETAKFRSFFVNWPEKRETKLYEEGREKVAAMFKRHGYDVKELPEEDCNPTINSRGTLKVFLVNDRNTSLMQVPEPIKLYSEHCYLVQYTYSVDGKDEALLYAWFGSDSSPEDSAEAISCTIALADLSRGSSTLAQVFQENEPEQFFQILRTVIINTGSTEKKNAAVEGIYDSNSDEESKALFRVQGRSLSSMQAVQVDPVSRMLNSSYCFILHTGSVVWSWIGTSSSARDHEILDRIIEIMNPLWQSVSVREGSEPDIFWEVLGGKAEYAKEKEFKQGIEDPHLFKTTLTEGDLKVEEIYNFTQGDLTTEDVLVLSCPQEVYVWVGFHSSTTVKDTAFNLGQKFLKMDVLAEGLNPKMPIYVVTEGHEPTFFTRFFSWDPSKAKMHGNSFERKLAILKGNPQFLEVHTRSSRTATSRSTTPDSLRSTPTSSNGHAETRKNFSNLSPSMTPSRQRLFSSPIATVTRLSPCSSPQNGCHDSTVSQPKSNERINATNEVTEDTLVCSITYSYERLNTVAEDPVFDIDVTRREAYLSGEEFQEKFGMRRGEFYGLPKWRRDKLKKSLHLF</sequence>
<dbReference type="EMBL" id="CM042884">
    <property type="protein sequence ID" value="KAI4368886.1"/>
    <property type="molecule type" value="Genomic_DNA"/>
</dbReference>
<comment type="caution">
    <text evidence="1">The sequence shown here is derived from an EMBL/GenBank/DDBJ whole genome shotgun (WGS) entry which is preliminary data.</text>
</comment>
<evidence type="ECO:0000313" key="1">
    <source>
        <dbReference type="EMBL" id="KAI4368886.1"/>
    </source>
</evidence>
<evidence type="ECO:0000313" key="2">
    <source>
        <dbReference type="Proteomes" id="UP001057402"/>
    </source>
</evidence>